<dbReference type="STRING" id="463040.CAL15_21785"/>
<keyword evidence="4" id="KW-0472">Membrane</keyword>
<dbReference type="InterPro" id="IPR018062">
    <property type="entry name" value="HTH_AraC-typ_CS"/>
</dbReference>
<dbReference type="InterPro" id="IPR052158">
    <property type="entry name" value="INH-QAR"/>
</dbReference>
<keyword evidence="7" id="KW-1185">Reference proteome</keyword>
<organism evidence="6 7">
    <name type="scientific">Bordetella genomosp. 13</name>
    <dbReference type="NCBI Taxonomy" id="463040"/>
    <lineage>
        <taxon>Bacteria</taxon>
        <taxon>Pseudomonadati</taxon>
        <taxon>Pseudomonadota</taxon>
        <taxon>Betaproteobacteria</taxon>
        <taxon>Burkholderiales</taxon>
        <taxon>Alcaligenaceae</taxon>
        <taxon>Bordetella</taxon>
    </lineage>
</organism>
<dbReference type="Pfam" id="PF12833">
    <property type="entry name" value="HTH_18"/>
    <property type="match status" value="1"/>
</dbReference>
<sequence>MRTVAVLALPDFIPYDLGIACDVFSRVRLARGECGYRVLVCGQTAKVRAAPFDIHVPWRLDQIVNADMVIVPGIDDPFRPIPAAVIRALRAARQRGALIASICTGAFVLAAAGLLDGRRATTHWAAAQDLARHYPAVEVDAGVLFVDEGDIVTSAGASAGLDMCLYLVRRHHGQAVASHSARLAVAPLHRDGGQAQFIPQSTPAPAASLAPLFDWMLANLDQPIDVAALASRACMSPRTFARRFREQTGTTPIQWLLKSRVRRAQELLETSSASIEQIAASAGFDSPVTFRTRFQSLVGLTPSAYRRRFSTPPANDALRDDQAVLAA</sequence>
<dbReference type="InterPro" id="IPR018060">
    <property type="entry name" value="HTH_AraC"/>
</dbReference>
<feature type="transmembrane region" description="Helical" evidence="4">
    <location>
        <begin position="96"/>
        <end position="115"/>
    </location>
</feature>
<keyword evidence="4" id="KW-1133">Transmembrane helix</keyword>
<dbReference type="InterPro" id="IPR009057">
    <property type="entry name" value="Homeodomain-like_sf"/>
</dbReference>
<dbReference type="OrthoDB" id="8543772at2"/>
<dbReference type="Gene3D" id="1.10.10.60">
    <property type="entry name" value="Homeodomain-like"/>
    <property type="match status" value="1"/>
</dbReference>
<feature type="domain" description="HTH araC/xylS-type" evidence="5">
    <location>
        <begin position="210"/>
        <end position="308"/>
    </location>
</feature>
<evidence type="ECO:0000259" key="5">
    <source>
        <dbReference type="PROSITE" id="PS01124"/>
    </source>
</evidence>
<dbReference type="PANTHER" id="PTHR43130">
    <property type="entry name" value="ARAC-FAMILY TRANSCRIPTIONAL REGULATOR"/>
    <property type="match status" value="1"/>
</dbReference>
<dbReference type="PROSITE" id="PS00041">
    <property type="entry name" value="HTH_ARAC_FAMILY_1"/>
    <property type="match status" value="1"/>
</dbReference>
<dbReference type="SUPFAM" id="SSF52317">
    <property type="entry name" value="Class I glutamine amidotransferase-like"/>
    <property type="match status" value="1"/>
</dbReference>
<dbReference type="SMART" id="SM00342">
    <property type="entry name" value="HTH_ARAC"/>
    <property type="match status" value="1"/>
</dbReference>
<dbReference type="PROSITE" id="PS01124">
    <property type="entry name" value="HTH_ARAC_FAMILY_2"/>
    <property type="match status" value="1"/>
</dbReference>
<keyword evidence="3" id="KW-0804">Transcription</keyword>
<evidence type="ECO:0000313" key="7">
    <source>
        <dbReference type="Proteomes" id="UP000194161"/>
    </source>
</evidence>
<proteinExistence type="predicted"/>
<dbReference type="InterPro" id="IPR002818">
    <property type="entry name" value="DJ-1/PfpI"/>
</dbReference>
<dbReference type="Pfam" id="PF01965">
    <property type="entry name" value="DJ-1_PfpI"/>
    <property type="match status" value="1"/>
</dbReference>
<evidence type="ECO:0000256" key="4">
    <source>
        <dbReference type="SAM" id="Phobius"/>
    </source>
</evidence>
<dbReference type="RefSeq" id="WP_086080408.1">
    <property type="nucleotide sequence ID" value="NZ_CP021111.1"/>
</dbReference>
<name>A0A1W6ZHD7_9BORD</name>
<dbReference type="InterPro" id="IPR029062">
    <property type="entry name" value="Class_I_gatase-like"/>
</dbReference>
<accession>A0A1W6ZHD7</accession>
<dbReference type="Proteomes" id="UP000194161">
    <property type="component" value="Chromosome"/>
</dbReference>
<dbReference type="GO" id="GO:0003700">
    <property type="term" value="F:DNA-binding transcription factor activity"/>
    <property type="evidence" value="ECO:0007669"/>
    <property type="project" value="InterPro"/>
</dbReference>
<keyword evidence="1" id="KW-0805">Transcription regulation</keyword>
<keyword evidence="2" id="KW-0238">DNA-binding</keyword>
<dbReference type="GO" id="GO:0043565">
    <property type="term" value="F:sequence-specific DNA binding"/>
    <property type="evidence" value="ECO:0007669"/>
    <property type="project" value="InterPro"/>
</dbReference>
<dbReference type="EMBL" id="CP021111">
    <property type="protein sequence ID" value="ARP96761.1"/>
    <property type="molecule type" value="Genomic_DNA"/>
</dbReference>
<dbReference type="PANTHER" id="PTHR43130:SF3">
    <property type="entry name" value="HTH-TYPE TRANSCRIPTIONAL REGULATOR RV1931C"/>
    <property type="match status" value="1"/>
</dbReference>
<evidence type="ECO:0000256" key="1">
    <source>
        <dbReference type="ARBA" id="ARBA00023015"/>
    </source>
</evidence>
<protein>
    <submittedName>
        <fullName evidence="6">AraC family transcriptional regulator</fullName>
    </submittedName>
</protein>
<evidence type="ECO:0000256" key="2">
    <source>
        <dbReference type="ARBA" id="ARBA00023125"/>
    </source>
</evidence>
<reference evidence="6 7" key="1">
    <citation type="submission" date="2017-05" db="EMBL/GenBank/DDBJ databases">
        <title>Complete and WGS of Bordetella genogroups.</title>
        <authorList>
            <person name="Spilker T."/>
            <person name="LiPuma J."/>
        </authorList>
    </citation>
    <scope>NUCLEOTIDE SEQUENCE [LARGE SCALE GENOMIC DNA]</scope>
    <source>
        <strain evidence="6 7">AU7206</strain>
    </source>
</reference>
<keyword evidence="4" id="KW-0812">Transmembrane</keyword>
<evidence type="ECO:0000313" key="6">
    <source>
        <dbReference type="EMBL" id="ARP96761.1"/>
    </source>
</evidence>
<dbReference type="AlphaFoldDB" id="A0A1W6ZHD7"/>
<dbReference type="SUPFAM" id="SSF46689">
    <property type="entry name" value="Homeodomain-like"/>
    <property type="match status" value="2"/>
</dbReference>
<evidence type="ECO:0000256" key="3">
    <source>
        <dbReference type="ARBA" id="ARBA00023163"/>
    </source>
</evidence>
<dbReference type="CDD" id="cd03137">
    <property type="entry name" value="GATase1_AraC_1"/>
    <property type="match status" value="1"/>
</dbReference>
<gene>
    <name evidence="6" type="ORF">CAL15_21785</name>
</gene>
<dbReference type="Gene3D" id="3.40.50.880">
    <property type="match status" value="1"/>
</dbReference>
<dbReference type="KEGG" id="bgm:CAL15_21785"/>